<dbReference type="EMBL" id="UYRX01002155">
    <property type="protein sequence ID" value="VDM92838.1"/>
    <property type="molecule type" value="Genomic_DNA"/>
</dbReference>
<evidence type="ECO:0000256" key="3">
    <source>
        <dbReference type="ARBA" id="ARBA00005667"/>
    </source>
</evidence>
<dbReference type="InterPro" id="IPR012576">
    <property type="entry name" value="NDUFB3"/>
</dbReference>
<gene>
    <name evidence="13" type="ORF">NLS_LOCUS9945</name>
</gene>
<evidence type="ECO:0000256" key="9">
    <source>
        <dbReference type="ARBA" id="ARBA00022989"/>
    </source>
</evidence>
<comment type="similarity">
    <text evidence="3">Belongs to the complex I NDUFB3 subunit family.</text>
</comment>
<name>A0A3P7LZR4_LITSI</name>
<evidence type="ECO:0000256" key="7">
    <source>
        <dbReference type="ARBA" id="ARBA00022792"/>
    </source>
</evidence>
<feature type="non-terminal residue" evidence="13">
    <location>
        <position position="285"/>
    </location>
</feature>
<evidence type="ECO:0000256" key="1">
    <source>
        <dbReference type="ARBA" id="ARBA00003195"/>
    </source>
</evidence>
<accession>A0A3P7LZR4</accession>
<dbReference type="Proteomes" id="UP000277928">
    <property type="component" value="Unassembled WGS sequence"/>
</dbReference>
<keyword evidence="5" id="KW-0679">Respiratory chain</keyword>
<proteinExistence type="inferred from homology"/>
<comment type="function">
    <text evidence="1">Accessory subunit of the mitochondrial membrane respiratory chain NADH dehydrogenase (Complex I), that is believed not to be involved in catalysis. Complex I functions in the transfer of electrons from NADH to the respiratory chain. The immediate electron acceptor for the enzyme is believed to be ubiquinone.</text>
</comment>
<comment type="subcellular location">
    <subcellularLocation>
        <location evidence="2">Mitochondrion inner membrane</location>
        <topology evidence="2">Single-pass membrane protein</topology>
        <orientation evidence="2">Matrix side</orientation>
    </subcellularLocation>
</comment>
<dbReference type="GO" id="GO:0022900">
    <property type="term" value="P:electron transport chain"/>
    <property type="evidence" value="ECO:0007669"/>
    <property type="project" value="InterPro"/>
</dbReference>
<keyword evidence="14" id="KW-1185">Reference proteome</keyword>
<evidence type="ECO:0000256" key="2">
    <source>
        <dbReference type="ARBA" id="ARBA00004298"/>
    </source>
</evidence>
<keyword evidence="7" id="KW-0999">Mitochondrion inner membrane</keyword>
<organism evidence="13 14">
    <name type="scientific">Litomosoides sigmodontis</name>
    <name type="common">Filarial nematode worm</name>
    <dbReference type="NCBI Taxonomy" id="42156"/>
    <lineage>
        <taxon>Eukaryota</taxon>
        <taxon>Metazoa</taxon>
        <taxon>Ecdysozoa</taxon>
        <taxon>Nematoda</taxon>
        <taxon>Chromadorea</taxon>
        <taxon>Rhabditida</taxon>
        <taxon>Spirurina</taxon>
        <taxon>Spiruromorpha</taxon>
        <taxon>Filarioidea</taxon>
        <taxon>Onchocercidae</taxon>
        <taxon>Litomosoides</taxon>
    </lineage>
</organism>
<keyword evidence="6" id="KW-0812">Transmembrane</keyword>
<evidence type="ECO:0000256" key="4">
    <source>
        <dbReference type="ARBA" id="ARBA00022448"/>
    </source>
</evidence>
<dbReference type="GO" id="GO:0005743">
    <property type="term" value="C:mitochondrial inner membrane"/>
    <property type="evidence" value="ECO:0007669"/>
    <property type="project" value="UniProtKB-SubCell"/>
</dbReference>
<keyword evidence="8" id="KW-0249">Electron transport</keyword>
<dbReference type="Pfam" id="PF08122">
    <property type="entry name" value="NDUF_B12"/>
    <property type="match status" value="1"/>
</dbReference>
<sequence>MGHDDHGPKIPSYTLYDNYREIPKLRAHEERLARIGLKDPWIRNYSFLFMGRFAGDRWGSFKYMIRAGWKLGCGVAAAVIAIEESYSYWNVSEERPRQNQIHQWLNVAIETHCCLLRFHCLDATKSLREAVKQHTNTNIDQWIIPKSGENTVVSQRQLSNRFLNHLNTSKILEAQKIDLVFKLMTGSNFHEYNDFSRFSATSIINLLNGIAQILSRNQSNFASSSQDIRQSRMKLSNPTNVYSQKRHQPSTRLDTGGSNFDRFIVSERRNDNPMLDWIIGKFSRR</sequence>
<keyword evidence="4" id="KW-0813">Transport</keyword>
<dbReference type="STRING" id="42156.A0A3P7LZR4"/>
<evidence type="ECO:0000256" key="6">
    <source>
        <dbReference type="ARBA" id="ARBA00022692"/>
    </source>
</evidence>
<feature type="region of interest" description="Disordered" evidence="12">
    <location>
        <begin position="225"/>
        <end position="257"/>
    </location>
</feature>
<dbReference type="AlphaFoldDB" id="A0A3P7LZR4"/>
<evidence type="ECO:0000256" key="5">
    <source>
        <dbReference type="ARBA" id="ARBA00022660"/>
    </source>
</evidence>
<evidence type="ECO:0000256" key="8">
    <source>
        <dbReference type="ARBA" id="ARBA00022982"/>
    </source>
</evidence>
<evidence type="ECO:0000256" key="11">
    <source>
        <dbReference type="ARBA" id="ARBA00023136"/>
    </source>
</evidence>
<keyword evidence="10" id="KW-0496">Mitochondrion</keyword>
<evidence type="ECO:0000313" key="13">
    <source>
        <dbReference type="EMBL" id="VDM92838.1"/>
    </source>
</evidence>
<dbReference type="OrthoDB" id="521512at2759"/>
<evidence type="ECO:0000256" key="12">
    <source>
        <dbReference type="SAM" id="MobiDB-lite"/>
    </source>
</evidence>
<protein>
    <submittedName>
        <fullName evidence="13">Uncharacterized protein</fullName>
    </submittedName>
</protein>
<evidence type="ECO:0000313" key="14">
    <source>
        <dbReference type="Proteomes" id="UP000277928"/>
    </source>
</evidence>
<feature type="compositionally biased region" description="Polar residues" evidence="12">
    <location>
        <begin position="225"/>
        <end position="243"/>
    </location>
</feature>
<reference evidence="13 14" key="1">
    <citation type="submission" date="2018-08" db="EMBL/GenBank/DDBJ databases">
        <authorList>
            <person name="Laetsch R D."/>
            <person name="Stevens L."/>
            <person name="Kumar S."/>
            <person name="Blaxter L. M."/>
        </authorList>
    </citation>
    <scope>NUCLEOTIDE SEQUENCE [LARGE SCALE GENOMIC DNA]</scope>
</reference>
<evidence type="ECO:0000256" key="10">
    <source>
        <dbReference type="ARBA" id="ARBA00023128"/>
    </source>
</evidence>
<keyword evidence="11" id="KW-0472">Membrane</keyword>
<keyword evidence="9" id="KW-1133">Transmembrane helix</keyword>